<evidence type="ECO:0000259" key="7">
    <source>
        <dbReference type="PROSITE" id="PS50113"/>
    </source>
</evidence>
<dbReference type="InterPro" id="IPR035965">
    <property type="entry name" value="PAS-like_dom_sf"/>
</dbReference>
<keyword evidence="1" id="KW-0675">Receptor</keyword>
<sequence>MKADIRQANLLNTMLDTQSTAVVITDARQDDQPIVYANPIFELVSGYSQEEVLGKNCRFLQAPPGKPRVPSFTSMSLKRKIQNGVPMNVRLLNYHKNGTPMWNDLSLVPLRNESGEVTHFVGLQTVQSAPQILPLVLPGRRCVRALAGRSTRRLPSLAPRYAELGSASIGPAAATL</sequence>
<dbReference type="PROSITE" id="PS50112">
    <property type="entry name" value="PAS"/>
    <property type="match status" value="1"/>
</dbReference>
<feature type="domain" description="PAC" evidence="7">
    <location>
        <begin position="85"/>
        <end position="139"/>
    </location>
</feature>
<name>A0A126WY00_9CHLO</name>
<evidence type="ECO:0000259" key="6">
    <source>
        <dbReference type="PROSITE" id="PS50112"/>
    </source>
</evidence>
<keyword evidence="2" id="KW-0716">Sensory transduction</keyword>
<evidence type="ECO:0000256" key="1">
    <source>
        <dbReference type="ARBA" id="ARBA00022543"/>
    </source>
</evidence>
<keyword evidence="1" id="KW-0600">Photoreceptor protein</keyword>
<dbReference type="GO" id="GO:0009637">
    <property type="term" value="P:response to blue light"/>
    <property type="evidence" value="ECO:0007669"/>
    <property type="project" value="UniProtKB-ARBA"/>
</dbReference>
<evidence type="ECO:0000256" key="5">
    <source>
        <dbReference type="ARBA" id="ARBA00022991"/>
    </source>
</evidence>
<dbReference type="SUPFAM" id="SSF55785">
    <property type="entry name" value="PYP-like sensor domain (PAS domain)"/>
    <property type="match status" value="1"/>
</dbReference>
<dbReference type="GO" id="GO:0009881">
    <property type="term" value="F:photoreceptor activity"/>
    <property type="evidence" value="ECO:0007669"/>
    <property type="project" value="UniProtKB-KW"/>
</dbReference>
<evidence type="ECO:0000256" key="3">
    <source>
        <dbReference type="ARBA" id="ARBA00022630"/>
    </source>
</evidence>
<dbReference type="EMBL" id="KU699380">
    <property type="protein sequence ID" value="AML77347.1"/>
    <property type="molecule type" value="mRNA"/>
</dbReference>
<dbReference type="InterPro" id="IPR001610">
    <property type="entry name" value="PAC"/>
</dbReference>
<keyword evidence="3" id="KW-0285">Flavoprotein</keyword>
<evidence type="ECO:0000256" key="4">
    <source>
        <dbReference type="ARBA" id="ARBA00022643"/>
    </source>
</evidence>
<dbReference type="SMART" id="SM00091">
    <property type="entry name" value="PAS"/>
    <property type="match status" value="1"/>
</dbReference>
<dbReference type="PANTHER" id="PTHR47429:SF2">
    <property type="entry name" value="PROTEIN TWIN LOV 1"/>
    <property type="match status" value="1"/>
</dbReference>
<reference evidence="8" key="1">
    <citation type="journal article" date="2016" name="Proc. Natl. Acad. Sci. U.S.A.">
        <title>Functional and topological diversity of LOV domain photoreceptors.</title>
        <authorList>
            <person name="Glantz S.T."/>
            <person name="Carpenter E.J."/>
            <person name="Melkonian M."/>
            <person name="Gardner K.H."/>
            <person name="Boyden E.S."/>
            <person name="Wong G.K."/>
            <person name="Chow B.Y."/>
        </authorList>
    </citation>
    <scope>NUCLEOTIDE SEQUENCE</scope>
    <source>
        <strain evidence="8">HVNO_2005474</strain>
    </source>
</reference>
<dbReference type="NCBIfam" id="TIGR00229">
    <property type="entry name" value="sensory_box"/>
    <property type="match status" value="1"/>
</dbReference>
<keyword evidence="5" id="KW-0157">Chromophore</keyword>
<dbReference type="SMART" id="SM00086">
    <property type="entry name" value="PAC"/>
    <property type="match status" value="1"/>
</dbReference>
<dbReference type="PANTHER" id="PTHR47429">
    <property type="entry name" value="PROTEIN TWIN LOV 1"/>
    <property type="match status" value="1"/>
</dbReference>
<keyword evidence="4" id="KW-0288">FMN</keyword>
<protein>
    <submittedName>
        <fullName evidence="8">Putative LOV domain-containing protein</fullName>
    </submittedName>
</protein>
<dbReference type="AlphaFoldDB" id="A0A126WY00"/>
<proteinExistence type="evidence at transcript level"/>
<organism evidence="8">
    <name type="scientific">Tetraselmis chuii</name>
    <dbReference type="NCBI Taxonomy" id="63592"/>
    <lineage>
        <taxon>Eukaryota</taxon>
        <taxon>Viridiplantae</taxon>
        <taxon>Chlorophyta</taxon>
        <taxon>core chlorophytes</taxon>
        <taxon>Chlorodendrophyceae</taxon>
        <taxon>Chlorodendrales</taxon>
        <taxon>Chlorodendraceae</taxon>
        <taxon>Tetraselmis</taxon>
    </lineage>
</organism>
<dbReference type="Pfam" id="PF13426">
    <property type="entry name" value="PAS_9"/>
    <property type="match status" value="1"/>
</dbReference>
<dbReference type="Gene3D" id="3.30.450.20">
    <property type="entry name" value="PAS domain"/>
    <property type="match status" value="1"/>
</dbReference>
<evidence type="ECO:0000256" key="2">
    <source>
        <dbReference type="ARBA" id="ARBA00022606"/>
    </source>
</evidence>
<dbReference type="InterPro" id="IPR000700">
    <property type="entry name" value="PAS-assoc_C"/>
</dbReference>
<dbReference type="GO" id="GO:0005634">
    <property type="term" value="C:nucleus"/>
    <property type="evidence" value="ECO:0007669"/>
    <property type="project" value="TreeGrafter"/>
</dbReference>
<accession>A0A126WY00</accession>
<feature type="domain" description="PAS" evidence="6">
    <location>
        <begin position="7"/>
        <end position="56"/>
    </location>
</feature>
<dbReference type="CDD" id="cd00130">
    <property type="entry name" value="PAS"/>
    <property type="match status" value="1"/>
</dbReference>
<dbReference type="InterPro" id="IPR000014">
    <property type="entry name" value="PAS"/>
</dbReference>
<evidence type="ECO:0000313" key="8">
    <source>
        <dbReference type="EMBL" id="AML77347.1"/>
    </source>
</evidence>
<dbReference type="PROSITE" id="PS50113">
    <property type="entry name" value="PAC"/>
    <property type="match status" value="1"/>
</dbReference>